<sequence length="31" mass="3323">MFAPGETLGTPCWLQVETSGTPCWLQGEVLA</sequence>
<evidence type="ECO:0000313" key="1">
    <source>
        <dbReference type="EMBL" id="JAH45793.1"/>
    </source>
</evidence>
<name>A0A0E9SZ78_ANGAN</name>
<accession>A0A0E9SZ78</accession>
<reference evidence="1" key="2">
    <citation type="journal article" date="2015" name="Fish Shellfish Immunol.">
        <title>Early steps in the European eel (Anguilla anguilla)-Vibrio vulnificus interaction in the gills: Role of the RtxA13 toxin.</title>
        <authorList>
            <person name="Callol A."/>
            <person name="Pajuelo D."/>
            <person name="Ebbesson L."/>
            <person name="Teles M."/>
            <person name="MacKenzie S."/>
            <person name="Amaro C."/>
        </authorList>
    </citation>
    <scope>NUCLEOTIDE SEQUENCE</scope>
</reference>
<proteinExistence type="predicted"/>
<reference evidence="1" key="1">
    <citation type="submission" date="2014-11" db="EMBL/GenBank/DDBJ databases">
        <authorList>
            <person name="Amaro Gonzalez C."/>
        </authorList>
    </citation>
    <scope>NUCLEOTIDE SEQUENCE</scope>
</reference>
<protein>
    <submittedName>
        <fullName evidence="1">Uncharacterized protein</fullName>
    </submittedName>
</protein>
<organism evidence="1">
    <name type="scientific">Anguilla anguilla</name>
    <name type="common">European freshwater eel</name>
    <name type="synonym">Muraena anguilla</name>
    <dbReference type="NCBI Taxonomy" id="7936"/>
    <lineage>
        <taxon>Eukaryota</taxon>
        <taxon>Metazoa</taxon>
        <taxon>Chordata</taxon>
        <taxon>Craniata</taxon>
        <taxon>Vertebrata</taxon>
        <taxon>Euteleostomi</taxon>
        <taxon>Actinopterygii</taxon>
        <taxon>Neopterygii</taxon>
        <taxon>Teleostei</taxon>
        <taxon>Anguilliformes</taxon>
        <taxon>Anguillidae</taxon>
        <taxon>Anguilla</taxon>
    </lineage>
</organism>
<dbReference type="AlphaFoldDB" id="A0A0E9SZ78"/>
<dbReference type="EMBL" id="GBXM01062784">
    <property type="protein sequence ID" value="JAH45793.1"/>
    <property type="molecule type" value="Transcribed_RNA"/>
</dbReference>